<reference evidence="1" key="1">
    <citation type="journal article" date="2020" name="Nature">
        <title>Giant virus diversity and host interactions through global metagenomics.</title>
        <authorList>
            <person name="Schulz F."/>
            <person name="Roux S."/>
            <person name="Paez-Espino D."/>
            <person name="Jungbluth S."/>
            <person name="Walsh D.A."/>
            <person name="Denef V.J."/>
            <person name="McMahon K.D."/>
            <person name="Konstantinidis K.T."/>
            <person name="Eloe-Fadrosh E.A."/>
            <person name="Kyrpides N.C."/>
            <person name="Woyke T."/>
        </authorList>
    </citation>
    <scope>NUCLEOTIDE SEQUENCE</scope>
    <source>
        <strain evidence="1">GVMAG-M-3300020192-26</strain>
    </source>
</reference>
<dbReference type="PANTHER" id="PTHR32134">
    <property type="entry name" value="FNIP REPEAT-CONTAINING PROTEIN"/>
    <property type="match status" value="1"/>
</dbReference>
<dbReference type="PANTHER" id="PTHR32134:SF169">
    <property type="entry name" value="FNIP REPEAT-CONTAINING PROTEIN-RELATED"/>
    <property type="match status" value="1"/>
</dbReference>
<dbReference type="InterPro" id="IPR008615">
    <property type="entry name" value="FNIP"/>
</dbReference>
<evidence type="ECO:0000313" key="1">
    <source>
        <dbReference type="EMBL" id="QHT00686.1"/>
    </source>
</evidence>
<protein>
    <recommendedName>
        <fullName evidence="2">F-box and FNIP repeat-containing protein</fullName>
    </recommendedName>
</protein>
<name>A0A6C0C7I2_9ZZZZ</name>
<dbReference type="EMBL" id="MN739357">
    <property type="protein sequence ID" value="QHT00686.1"/>
    <property type="molecule type" value="Genomic_DNA"/>
</dbReference>
<dbReference type="AlphaFoldDB" id="A0A6C0C7I2"/>
<proteinExistence type="predicted"/>
<dbReference type="Pfam" id="PF05725">
    <property type="entry name" value="FNIP"/>
    <property type="match status" value="2"/>
</dbReference>
<organism evidence="1">
    <name type="scientific">viral metagenome</name>
    <dbReference type="NCBI Taxonomy" id="1070528"/>
    <lineage>
        <taxon>unclassified sequences</taxon>
        <taxon>metagenomes</taxon>
        <taxon>organismal metagenomes</taxon>
    </lineage>
</organism>
<dbReference type="InterPro" id="IPR051251">
    <property type="entry name" value="STK_FNIP-Repeat"/>
</dbReference>
<evidence type="ECO:0008006" key="2">
    <source>
        <dbReference type="Google" id="ProtNLM"/>
    </source>
</evidence>
<sequence>MYNYDIFSQICKYLTNKEKINLTAITTATNDFKYKLNYVDQVTHEKICKLSFYDNFESISINGSYEKFPKNVKNIVISCYPACNVYAASPHFSIPIATTHLTLYQFTQEWIQSKTINIESIKRKIPNTITHLTFNGDFNENIHGCIPNSVTHLRFGEHFNHSIEGCLPVSVTHLSIDNRYYMFASALPSHVTHFELGNGCAKLKISADDIANSDLFIRKCEKYFTWHQLWSLRVYYAYVKKYVQSVQELTLRYNMDDL</sequence>
<accession>A0A6C0C7I2</accession>